<evidence type="ECO:0000313" key="1">
    <source>
        <dbReference type="EMBL" id="GIY47746.1"/>
    </source>
</evidence>
<protein>
    <submittedName>
        <fullName evidence="1">Uncharacterized protein</fullName>
    </submittedName>
</protein>
<organism evidence="1 2">
    <name type="scientific">Caerostris extrusa</name>
    <name type="common">Bark spider</name>
    <name type="synonym">Caerostris bankana</name>
    <dbReference type="NCBI Taxonomy" id="172846"/>
    <lineage>
        <taxon>Eukaryota</taxon>
        <taxon>Metazoa</taxon>
        <taxon>Ecdysozoa</taxon>
        <taxon>Arthropoda</taxon>
        <taxon>Chelicerata</taxon>
        <taxon>Arachnida</taxon>
        <taxon>Araneae</taxon>
        <taxon>Araneomorphae</taxon>
        <taxon>Entelegynae</taxon>
        <taxon>Araneoidea</taxon>
        <taxon>Araneidae</taxon>
        <taxon>Caerostris</taxon>
    </lineage>
</organism>
<dbReference type="AlphaFoldDB" id="A0AAV4TRU5"/>
<accession>A0AAV4TRU5</accession>
<evidence type="ECO:0000313" key="2">
    <source>
        <dbReference type="Proteomes" id="UP001054945"/>
    </source>
</evidence>
<gene>
    <name evidence="1" type="ORF">CEXT_25751</name>
</gene>
<sequence length="106" mass="11496">MIDMKQNTEPPLQKLGKPNLVSIDGLVPVTVGPALFRKGNHQPSQFLNSWLIPPGTKPDNTLQAVLFVSSRTGRTVFHSSSSSVFSKVQFTTRAGISPELGPPLEK</sequence>
<reference evidence="1 2" key="1">
    <citation type="submission" date="2021-06" db="EMBL/GenBank/DDBJ databases">
        <title>Caerostris extrusa draft genome.</title>
        <authorList>
            <person name="Kono N."/>
            <person name="Arakawa K."/>
        </authorList>
    </citation>
    <scope>NUCLEOTIDE SEQUENCE [LARGE SCALE GENOMIC DNA]</scope>
</reference>
<dbReference type="Proteomes" id="UP001054945">
    <property type="component" value="Unassembled WGS sequence"/>
</dbReference>
<dbReference type="EMBL" id="BPLR01011615">
    <property type="protein sequence ID" value="GIY47746.1"/>
    <property type="molecule type" value="Genomic_DNA"/>
</dbReference>
<name>A0AAV4TRU5_CAEEX</name>
<proteinExistence type="predicted"/>
<keyword evidence="2" id="KW-1185">Reference proteome</keyword>
<comment type="caution">
    <text evidence="1">The sequence shown here is derived from an EMBL/GenBank/DDBJ whole genome shotgun (WGS) entry which is preliminary data.</text>
</comment>